<accession>A0ACC3BIZ3</accession>
<organism evidence="1 2">
    <name type="scientific">Pyropia yezoensis</name>
    <name type="common">Susabi-nori</name>
    <name type="synonym">Porphyra yezoensis</name>
    <dbReference type="NCBI Taxonomy" id="2788"/>
    <lineage>
        <taxon>Eukaryota</taxon>
        <taxon>Rhodophyta</taxon>
        <taxon>Bangiophyceae</taxon>
        <taxon>Bangiales</taxon>
        <taxon>Bangiaceae</taxon>
        <taxon>Pyropia</taxon>
    </lineage>
</organism>
<protein>
    <submittedName>
        <fullName evidence="1">Uncharacterized protein</fullName>
    </submittedName>
</protein>
<keyword evidence="2" id="KW-1185">Reference proteome</keyword>
<dbReference type="EMBL" id="CM020618">
    <property type="protein sequence ID" value="KAK1857911.1"/>
    <property type="molecule type" value="Genomic_DNA"/>
</dbReference>
<evidence type="ECO:0000313" key="2">
    <source>
        <dbReference type="Proteomes" id="UP000798662"/>
    </source>
</evidence>
<name>A0ACC3BIZ3_PYRYE</name>
<gene>
    <name evidence="1" type="ORF">I4F81_000525</name>
</gene>
<dbReference type="Proteomes" id="UP000798662">
    <property type="component" value="Chromosome 1"/>
</dbReference>
<comment type="caution">
    <text evidence="1">The sequence shown here is derived from an EMBL/GenBank/DDBJ whole genome shotgun (WGS) entry which is preliminary data.</text>
</comment>
<sequence length="701" mass="74748">MELPVMVKRGRLFTAATDLRGTPSRMEFTLRFPALLDLAFRSVAFTYLPRSTGSGEPGSLYRFSLVDGTSYDVRVGEHILTGDAPYATFEMVRATGPVTSSASAISAGLSFRIGVVAAPAGGDTTRLTVTGTAGASVDAAEVTFTRGVVETIKENFERFYTPARCSTSFRTASGTCNNLGRIEAGSRMMALTRLPLNDPAYEDGVSAPAGMRRPSARDISNILGSQEGERPSARRLADTIWTRFMRTGTTCCGNLLSDTRPRAFANHVTSWIDASQLYGDEPVRAAQLRSFSGGLLKTSAGNNLPFNGRGQGGIGDDIPTDAEGVAPGSRLFAAGDVRVNENVLLMASHTLGVREHNRWATAIAAAFPEYDEERVYQTARRVLGIVFQKITYEEWLPALLGGTAFTDNTAYDPSVDPSVTAFFSTAALRIGHTMVSDSLARRGPGGAALPPLRLADSFFNVNTFLSTGMDNLLRGAAGQTAQETDVFIVDGLRNLLFGNPVVGRGMDLLSLNLQRGRDHGLPSYNDARVGLGLPRYSSFMQITGDSITARRLAMAYGGDIGAVDAFIGGIAEKHVPGGSIGSLFAAAIRDQFRRLAQGDRFFYTRGGPAADGELTARLPELVTLRPGGTYGYHTLITRNSEVRASELPARAFFADVPGGGAVPKPMEMPAFDVMRQKAATTLMVDAPDVAEDVGIVVGAAL</sequence>
<evidence type="ECO:0000313" key="1">
    <source>
        <dbReference type="EMBL" id="KAK1857911.1"/>
    </source>
</evidence>
<reference evidence="1" key="1">
    <citation type="submission" date="2019-11" db="EMBL/GenBank/DDBJ databases">
        <title>Nori genome reveals adaptations in red seaweeds to the harsh intertidal environment.</title>
        <authorList>
            <person name="Wang D."/>
            <person name="Mao Y."/>
        </authorList>
    </citation>
    <scope>NUCLEOTIDE SEQUENCE</scope>
    <source>
        <tissue evidence="1">Gametophyte</tissue>
    </source>
</reference>
<proteinExistence type="predicted"/>